<proteinExistence type="inferred from homology"/>
<name>A0A1M7GSL0_9BACT</name>
<protein>
    <recommendedName>
        <fullName evidence="2">S1 motif domain-containing protein</fullName>
    </recommendedName>
</protein>
<organism evidence="3 4">
    <name type="scientific">Hymenobacter psychrotolerans DSM 18569</name>
    <dbReference type="NCBI Taxonomy" id="1121959"/>
    <lineage>
        <taxon>Bacteria</taxon>
        <taxon>Pseudomonadati</taxon>
        <taxon>Bacteroidota</taxon>
        <taxon>Cytophagia</taxon>
        <taxon>Cytophagales</taxon>
        <taxon>Hymenobacteraceae</taxon>
        <taxon>Hymenobacter</taxon>
    </lineage>
</organism>
<dbReference type="RefSeq" id="WP_073288950.1">
    <property type="nucleotide sequence ID" value="NZ_FRAS01000040.1"/>
</dbReference>
<dbReference type="SMART" id="SM00316">
    <property type="entry name" value="S1"/>
    <property type="match status" value="3"/>
</dbReference>
<dbReference type="InterPro" id="IPR036388">
    <property type="entry name" value="WH-like_DNA-bd_sf"/>
</dbReference>
<dbReference type="GO" id="GO:0003676">
    <property type="term" value="F:nucleic acid binding"/>
    <property type="evidence" value="ECO:0007669"/>
    <property type="project" value="InterPro"/>
</dbReference>
<comment type="similarity">
    <text evidence="1">Belongs to the CvfB family.</text>
</comment>
<dbReference type="Proteomes" id="UP000183947">
    <property type="component" value="Unassembled WGS sequence"/>
</dbReference>
<keyword evidence="4" id="KW-1185">Reference proteome</keyword>
<dbReference type="InterPro" id="IPR012340">
    <property type="entry name" value="NA-bd_OB-fold"/>
</dbReference>
<dbReference type="Pfam" id="PF17783">
    <property type="entry name" value="WHD_CvfB"/>
    <property type="match status" value="1"/>
</dbReference>
<dbReference type="EMBL" id="FRAS01000040">
    <property type="protein sequence ID" value="SHM19201.1"/>
    <property type="molecule type" value="Genomic_DNA"/>
</dbReference>
<evidence type="ECO:0000313" key="3">
    <source>
        <dbReference type="EMBL" id="SHM19201.1"/>
    </source>
</evidence>
<dbReference type="InterPro" id="IPR039566">
    <property type="entry name" value="CvfB_S1_st"/>
</dbReference>
<reference evidence="4" key="1">
    <citation type="submission" date="2016-11" db="EMBL/GenBank/DDBJ databases">
        <authorList>
            <person name="Varghese N."/>
            <person name="Submissions S."/>
        </authorList>
    </citation>
    <scope>NUCLEOTIDE SEQUENCE [LARGE SCALE GENOMIC DNA]</scope>
    <source>
        <strain evidence="4">DSM 18569</strain>
    </source>
</reference>
<dbReference type="PANTHER" id="PTHR37296:SF1">
    <property type="entry name" value="CONSERVED VIRULENCE FACTOR B"/>
    <property type="match status" value="1"/>
</dbReference>
<evidence type="ECO:0000313" key="4">
    <source>
        <dbReference type="Proteomes" id="UP000183947"/>
    </source>
</evidence>
<dbReference type="PANTHER" id="PTHR37296">
    <property type="entry name" value="CONSERVED VIRULENCE FACTOR B"/>
    <property type="match status" value="1"/>
</dbReference>
<dbReference type="PIRSF" id="PIRSF012524">
    <property type="entry name" value="YitL_S1"/>
    <property type="match status" value="1"/>
</dbReference>
<sequence length="279" mass="31148">MLALGNYNDLEVARAVDFGLYLTSDDGDLLIPRKYVPEGTEIGDVLRVFVYRDSEDRLIATTLDPLVTVGQFAALTVRDVTPTGAFLDWGLEKDLFLPYRNQRRTLRPGQRETVFVYLDEASDRIVASAKWEWFLSDQPYPGKAGDAAELFVADETDMGFKVIVDGTHQGLLYHNEVFKPLRLGDVHTGYVRTVRPDGKLDLSLQRPGHDEALAAADTLLAALQQAPNGLLPLGDKSEPDDIYRRLGMSKKVFKKALGTLYKRGQVQLHPESTQLLKAE</sequence>
<dbReference type="Pfam" id="PF13509">
    <property type="entry name" value="S1_2"/>
    <property type="match status" value="2"/>
</dbReference>
<gene>
    <name evidence="3" type="ORF">SAMN02746009_04091</name>
</gene>
<dbReference type="OrthoDB" id="9801597at2"/>
<dbReference type="InterPro" id="IPR040764">
    <property type="entry name" value="CvfB_WH"/>
</dbReference>
<dbReference type="Gene3D" id="2.40.50.140">
    <property type="entry name" value="Nucleic acid-binding proteins"/>
    <property type="match status" value="2"/>
</dbReference>
<dbReference type="AlphaFoldDB" id="A0A1M7GSL0"/>
<dbReference type="InterPro" id="IPR014464">
    <property type="entry name" value="CvfB_fam"/>
</dbReference>
<feature type="domain" description="S1 motif" evidence="2">
    <location>
        <begin position="143"/>
        <end position="205"/>
    </location>
</feature>
<accession>A0A1M7GSL0</accession>
<feature type="domain" description="S1 motif" evidence="2">
    <location>
        <begin position="3"/>
        <end position="63"/>
    </location>
</feature>
<dbReference type="InterPro" id="IPR003029">
    <property type="entry name" value="S1_domain"/>
</dbReference>
<dbReference type="Gene3D" id="1.10.10.10">
    <property type="entry name" value="Winged helix-like DNA-binding domain superfamily/Winged helix DNA-binding domain"/>
    <property type="match status" value="1"/>
</dbReference>
<evidence type="ECO:0000259" key="2">
    <source>
        <dbReference type="SMART" id="SM00316"/>
    </source>
</evidence>
<evidence type="ECO:0000256" key="1">
    <source>
        <dbReference type="PIRNR" id="PIRNR012524"/>
    </source>
</evidence>
<feature type="domain" description="S1 motif" evidence="2">
    <location>
        <begin position="68"/>
        <end position="130"/>
    </location>
</feature>